<dbReference type="PANTHER" id="PTHR42820:SF1">
    <property type="entry name" value="SHORT-CHAIN DEHYDROGENASE_REDUCTASE FAMILY PROTEIN"/>
    <property type="match status" value="1"/>
</dbReference>
<keyword evidence="1" id="KW-0521">NADP</keyword>
<reference evidence="2 3" key="1">
    <citation type="submission" date="2015-03" db="EMBL/GenBank/DDBJ databases">
        <title>RNA-seq based gene annotation and comparative genomics of four Zymoseptoria species reveal species-specific pathogenicity related genes and transposable element activity.</title>
        <authorList>
            <person name="Grandaubert J."/>
            <person name="Bhattacharyya A."/>
            <person name="Stukenbrock E.H."/>
        </authorList>
    </citation>
    <scope>NUCLEOTIDE SEQUENCE [LARGE SCALE GENOMIC DNA]</scope>
    <source>
        <strain evidence="2 3">Zb18110</strain>
    </source>
</reference>
<evidence type="ECO:0000256" key="1">
    <source>
        <dbReference type="ARBA" id="ARBA00022857"/>
    </source>
</evidence>
<dbReference type="EMBL" id="LAFY01000460">
    <property type="protein sequence ID" value="KJX97712.1"/>
    <property type="molecule type" value="Genomic_DNA"/>
</dbReference>
<accession>A0A0F4GKV4</accession>
<dbReference type="STRING" id="1047168.A0A0F4GKV4"/>
<dbReference type="SUPFAM" id="SSF51735">
    <property type="entry name" value="NAD(P)-binding Rossmann-fold domains"/>
    <property type="match status" value="1"/>
</dbReference>
<dbReference type="PROSITE" id="PS00061">
    <property type="entry name" value="ADH_SHORT"/>
    <property type="match status" value="1"/>
</dbReference>
<keyword evidence="3" id="KW-1185">Reference proteome</keyword>
<dbReference type="PRINTS" id="PR00081">
    <property type="entry name" value="GDHRDH"/>
</dbReference>
<gene>
    <name evidence="2" type="ORF">TI39_contig468g00024</name>
</gene>
<evidence type="ECO:0000313" key="3">
    <source>
        <dbReference type="Proteomes" id="UP000033647"/>
    </source>
</evidence>
<evidence type="ECO:0000313" key="2">
    <source>
        <dbReference type="EMBL" id="KJX97712.1"/>
    </source>
</evidence>
<dbReference type="PRINTS" id="PR00080">
    <property type="entry name" value="SDRFAMILY"/>
</dbReference>
<sequence>MANQLRSGPLAPGIAFITGGARGLGNAIAVSYAREGAKGIALVDILDDKALEAGKAEVEKYGTKCITIRADVTREADVERAIAETVEAFGRIDYTANFAGILGSLNMSWDTSIEDFSKVINVNLIGVWICTKLQLKQMIKQDSIDVEQGRIPQLGSIVNCASVNSIQAGAGTSGYTTAKHGVVGITKTAALEARGHNIRVNCVSPGFLRTDLLKTPVANGEVTDDVIKEYERRQGRNATFDEVGDVVVLLSTPRMSLVNGHNLVIDGGFTINENTA</sequence>
<dbReference type="InterPro" id="IPR036291">
    <property type="entry name" value="NAD(P)-bd_dom_sf"/>
</dbReference>
<organism evidence="2 3">
    <name type="scientific">Zymoseptoria brevis</name>
    <dbReference type="NCBI Taxonomy" id="1047168"/>
    <lineage>
        <taxon>Eukaryota</taxon>
        <taxon>Fungi</taxon>
        <taxon>Dikarya</taxon>
        <taxon>Ascomycota</taxon>
        <taxon>Pezizomycotina</taxon>
        <taxon>Dothideomycetes</taxon>
        <taxon>Dothideomycetidae</taxon>
        <taxon>Mycosphaerellales</taxon>
        <taxon>Mycosphaerellaceae</taxon>
        <taxon>Zymoseptoria</taxon>
    </lineage>
</organism>
<dbReference type="Proteomes" id="UP000033647">
    <property type="component" value="Unassembled WGS sequence"/>
</dbReference>
<dbReference type="OrthoDB" id="5840532at2759"/>
<dbReference type="PANTHER" id="PTHR42820">
    <property type="entry name" value="SHORT-CHAIN DEHYDROGENASE REDUCTASE"/>
    <property type="match status" value="1"/>
</dbReference>
<dbReference type="FunFam" id="3.40.50.720:FF:000084">
    <property type="entry name" value="Short-chain dehydrogenase reductase"/>
    <property type="match status" value="1"/>
</dbReference>
<dbReference type="Gene3D" id="3.40.50.720">
    <property type="entry name" value="NAD(P)-binding Rossmann-like Domain"/>
    <property type="match status" value="1"/>
</dbReference>
<comment type="caution">
    <text evidence="2">The sequence shown here is derived from an EMBL/GenBank/DDBJ whole genome shotgun (WGS) entry which is preliminary data.</text>
</comment>
<protein>
    <submittedName>
        <fullName evidence="2">Oxidoreductase like protein</fullName>
    </submittedName>
</protein>
<dbReference type="Pfam" id="PF13561">
    <property type="entry name" value="adh_short_C2"/>
    <property type="match status" value="1"/>
</dbReference>
<name>A0A0F4GKV4_9PEZI</name>
<dbReference type="CDD" id="cd05233">
    <property type="entry name" value="SDR_c"/>
    <property type="match status" value="1"/>
</dbReference>
<dbReference type="InterPro" id="IPR002347">
    <property type="entry name" value="SDR_fam"/>
</dbReference>
<proteinExistence type="predicted"/>
<dbReference type="AlphaFoldDB" id="A0A0F4GKV4"/>
<dbReference type="InterPro" id="IPR020904">
    <property type="entry name" value="Sc_DH/Rdtase_CS"/>
</dbReference>